<dbReference type="Proteomes" id="UP000320244">
    <property type="component" value="Unassembled WGS sequence"/>
</dbReference>
<evidence type="ECO:0000313" key="1">
    <source>
        <dbReference type="EMBL" id="TWP34064.1"/>
    </source>
</evidence>
<protein>
    <submittedName>
        <fullName evidence="1">Uncharacterized protein</fullName>
    </submittedName>
</protein>
<proteinExistence type="predicted"/>
<accession>A0A563DWH9</accession>
<reference evidence="1 2" key="2">
    <citation type="submission" date="2019-08" db="EMBL/GenBank/DDBJ databases">
        <title>Jejuicoccus antrihumi gen. nov., sp. nov., a new member of the family Dermacoccaceae isolated from a cave.</title>
        <authorList>
            <person name="Schumann P."/>
            <person name="Kim I.S."/>
        </authorList>
    </citation>
    <scope>NUCLEOTIDE SEQUENCE [LARGE SCALE GENOMIC DNA]</scope>
    <source>
        <strain evidence="1 2">C5-26</strain>
    </source>
</reference>
<evidence type="ECO:0000313" key="2">
    <source>
        <dbReference type="Proteomes" id="UP000320244"/>
    </source>
</evidence>
<gene>
    <name evidence="1" type="ORF">FGL98_19035</name>
</gene>
<name>A0A563DWH9_9MICO</name>
<dbReference type="RefSeq" id="WP_146319431.1">
    <property type="nucleotide sequence ID" value="NZ_VCQV01000032.1"/>
</dbReference>
<keyword evidence="2" id="KW-1185">Reference proteome</keyword>
<reference evidence="1 2" key="1">
    <citation type="submission" date="2019-05" db="EMBL/GenBank/DDBJ databases">
        <authorList>
            <person name="Lee S.D."/>
        </authorList>
    </citation>
    <scope>NUCLEOTIDE SEQUENCE [LARGE SCALE GENOMIC DNA]</scope>
    <source>
        <strain evidence="1 2">C5-26</strain>
    </source>
</reference>
<dbReference type="OrthoDB" id="5144898at2"/>
<dbReference type="EMBL" id="VCQV01000032">
    <property type="protein sequence ID" value="TWP34064.1"/>
    <property type="molecule type" value="Genomic_DNA"/>
</dbReference>
<organism evidence="1 2">
    <name type="scientific">Leekyejoonella antrihumi</name>
    <dbReference type="NCBI Taxonomy" id="1660198"/>
    <lineage>
        <taxon>Bacteria</taxon>
        <taxon>Bacillati</taxon>
        <taxon>Actinomycetota</taxon>
        <taxon>Actinomycetes</taxon>
        <taxon>Micrococcales</taxon>
        <taxon>Dermacoccaceae</taxon>
        <taxon>Leekyejoonella</taxon>
    </lineage>
</organism>
<comment type="caution">
    <text evidence="1">The sequence shown here is derived from an EMBL/GenBank/DDBJ whole genome shotgun (WGS) entry which is preliminary data.</text>
</comment>
<dbReference type="AlphaFoldDB" id="A0A563DWH9"/>
<sequence length="170" mass="19216">MRLKRKQRLPAQIERYAGLEPGERTLAFAVDDNTGAHVIATTTHLVVATDEVTVLRRPWHDVDSGVWSSDHWTLTVSWVTRERPVQWTFKEQEMRIPETIHERVQASVVLSEALPLEGRRRSGRVVVRKDLATGELLTQTVLGRGTPADDPEVRAAVAYLTAYLREQVGL</sequence>